<protein>
    <submittedName>
        <fullName evidence="2">Uncharacterized protein</fullName>
    </submittedName>
</protein>
<keyword evidence="3" id="KW-1185">Reference proteome</keyword>
<keyword evidence="1" id="KW-0175">Coiled coil</keyword>
<sequence>MSLQKFMIVNAVPFGLARLQSNASKTIINISGGLGTADNNDFPVYTRLKKTSKKISHFPSLRMIKKRKKLLYHNSSSYMSQEKLKLQRGLLEQQLFDIKLEKMRLFLENEDLKLRCSSLEEENNFLRIQLQTSQNCHQDERNQMCEDTLKHASFVNTPQQKDWVLPQMITLLMITLGELLHSIPTNRHLPHIQTLDEICDTSTWVNDTDVFVVPLSQDIVNQPTSTDLNAIARVVCHEEEICCEDKNSFMFMEEVETEQVDDISFPEPWTFDNLYEDPDDEINFYV</sequence>
<reference evidence="2 3" key="1">
    <citation type="submission" date="2024-04" db="EMBL/GenBank/DDBJ databases">
        <authorList>
            <person name="Rising A."/>
            <person name="Reimegard J."/>
            <person name="Sonavane S."/>
            <person name="Akerstrom W."/>
            <person name="Nylinder S."/>
            <person name="Hedman E."/>
            <person name="Kallberg Y."/>
        </authorList>
    </citation>
    <scope>NUCLEOTIDE SEQUENCE [LARGE SCALE GENOMIC DNA]</scope>
</reference>
<dbReference type="EMBL" id="CAXIEN010000053">
    <property type="protein sequence ID" value="CAL1271141.1"/>
    <property type="molecule type" value="Genomic_DNA"/>
</dbReference>
<feature type="coiled-coil region" evidence="1">
    <location>
        <begin position="102"/>
        <end position="129"/>
    </location>
</feature>
<name>A0AAV1ZHB1_9ARAC</name>
<evidence type="ECO:0000313" key="3">
    <source>
        <dbReference type="Proteomes" id="UP001497382"/>
    </source>
</evidence>
<dbReference type="Proteomes" id="UP001497382">
    <property type="component" value="Unassembled WGS sequence"/>
</dbReference>
<gene>
    <name evidence="2" type="ORF">LARSCL_LOCUS5670</name>
</gene>
<comment type="caution">
    <text evidence="2">The sequence shown here is derived from an EMBL/GenBank/DDBJ whole genome shotgun (WGS) entry which is preliminary data.</text>
</comment>
<evidence type="ECO:0000256" key="1">
    <source>
        <dbReference type="SAM" id="Coils"/>
    </source>
</evidence>
<accession>A0AAV1ZHB1</accession>
<dbReference type="AlphaFoldDB" id="A0AAV1ZHB1"/>
<proteinExistence type="predicted"/>
<evidence type="ECO:0000313" key="2">
    <source>
        <dbReference type="EMBL" id="CAL1271141.1"/>
    </source>
</evidence>
<organism evidence="2 3">
    <name type="scientific">Larinioides sclopetarius</name>
    <dbReference type="NCBI Taxonomy" id="280406"/>
    <lineage>
        <taxon>Eukaryota</taxon>
        <taxon>Metazoa</taxon>
        <taxon>Ecdysozoa</taxon>
        <taxon>Arthropoda</taxon>
        <taxon>Chelicerata</taxon>
        <taxon>Arachnida</taxon>
        <taxon>Araneae</taxon>
        <taxon>Araneomorphae</taxon>
        <taxon>Entelegynae</taxon>
        <taxon>Araneoidea</taxon>
        <taxon>Araneidae</taxon>
        <taxon>Larinioides</taxon>
    </lineage>
</organism>